<proteinExistence type="inferred from homology"/>
<comment type="subcellular location">
    <subcellularLocation>
        <location evidence="1">Mitochondrion</location>
    </subcellularLocation>
</comment>
<dbReference type="InterPro" id="IPR013154">
    <property type="entry name" value="ADH-like_N"/>
</dbReference>
<keyword evidence="5" id="KW-0560">Oxidoreductase</keyword>
<sequence>MLLFKTRPATLLNFKRFACQIIYNEHGNPTEVLSLCGKEFDFNNLENNQVYVKWLASPINPADINQIQGVYPLKPSTFPAVGGNEGCAKIIKVGRGVKDFKYGDLVIPSTSGLGTWCTNGIYDSKALFKVHANPEDFIFLSMLQVNPSTAYRMLKDFVHLSPGDLIVQNGANSAVGHFVIQLCRIYGLKSINVVRDRPEIDQLKKHLEEIGADEVYTEKEFLTSIIPKKIKAKLALNCVGGTSGMNLSRALEYGGTMVTYGGMSKGPVQVATSSLIFANIKSVGFWMSSWYGLWKNKEEREHMYKELIDWYKAGNLTLPKYEIRIYGDYREAIKLSIQTDDPQSAIKPKQILKNNEKGNGKEFNKTNKKPFINNNDDKKFTPNSTNKDKTDDEMMPGIQKEFNAKKFRNSFHLLAKKLEK</sequence>
<evidence type="ECO:0000256" key="1">
    <source>
        <dbReference type="ARBA" id="ARBA00004173"/>
    </source>
</evidence>
<dbReference type="GO" id="GO:0016491">
    <property type="term" value="F:oxidoreductase activity"/>
    <property type="evidence" value="ECO:0007669"/>
    <property type="project" value="UniProtKB-KW"/>
</dbReference>
<evidence type="ECO:0000259" key="10">
    <source>
        <dbReference type="Pfam" id="PF00107"/>
    </source>
</evidence>
<evidence type="ECO:0000256" key="4">
    <source>
        <dbReference type="ARBA" id="ARBA00022946"/>
    </source>
</evidence>
<dbReference type="GO" id="GO:0005739">
    <property type="term" value="C:mitochondrion"/>
    <property type="evidence" value="ECO:0007669"/>
    <property type="project" value="UniProtKB-SubCell"/>
</dbReference>
<keyword evidence="4" id="KW-0809">Transit peptide</keyword>
<dbReference type="InterPro" id="IPR011032">
    <property type="entry name" value="GroES-like_sf"/>
</dbReference>
<dbReference type="SUPFAM" id="SSF51735">
    <property type="entry name" value="NAD(P)-binding Rossmann-fold domains"/>
    <property type="match status" value="1"/>
</dbReference>
<feature type="compositionally biased region" description="Basic and acidic residues" evidence="9">
    <location>
        <begin position="375"/>
        <end position="392"/>
    </location>
</feature>
<accession>A0A8S9ZHU3</accession>
<evidence type="ECO:0000256" key="3">
    <source>
        <dbReference type="ARBA" id="ARBA00022857"/>
    </source>
</evidence>
<gene>
    <name evidence="12" type="ORF">Mgra_00007681</name>
</gene>
<keyword evidence="13" id="KW-1185">Reference proteome</keyword>
<name>A0A8S9ZHU3_9BILA</name>
<keyword evidence="6" id="KW-0496">Mitochondrion</keyword>
<protein>
    <recommendedName>
        <fullName evidence="7">Enoyl-[acyl-carrier-protein] reductase, mitochondrial</fullName>
    </recommendedName>
    <alternativeName>
        <fullName evidence="8">2-enoyl thioester reductase</fullName>
    </alternativeName>
</protein>
<reference evidence="12" key="1">
    <citation type="journal article" date="2020" name="Ecol. Evol.">
        <title>Genome structure and content of the rice root-knot nematode (Meloidogyne graminicola).</title>
        <authorList>
            <person name="Phan N.T."/>
            <person name="Danchin E.G.J."/>
            <person name="Klopp C."/>
            <person name="Perfus-Barbeoch L."/>
            <person name="Kozlowski D.K."/>
            <person name="Koutsovoulos G.D."/>
            <person name="Lopez-Roques C."/>
            <person name="Bouchez O."/>
            <person name="Zahm M."/>
            <person name="Besnard G."/>
            <person name="Bellafiore S."/>
        </authorList>
    </citation>
    <scope>NUCLEOTIDE SEQUENCE</scope>
    <source>
        <strain evidence="12">VN-18</strain>
    </source>
</reference>
<dbReference type="Pfam" id="PF00107">
    <property type="entry name" value="ADH_zinc_N"/>
    <property type="match status" value="1"/>
</dbReference>
<evidence type="ECO:0000256" key="5">
    <source>
        <dbReference type="ARBA" id="ARBA00023002"/>
    </source>
</evidence>
<dbReference type="InterPro" id="IPR013149">
    <property type="entry name" value="ADH-like_C"/>
</dbReference>
<dbReference type="GO" id="GO:0006631">
    <property type="term" value="P:fatty acid metabolic process"/>
    <property type="evidence" value="ECO:0007669"/>
    <property type="project" value="TreeGrafter"/>
</dbReference>
<dbReference type="OrthoDB" id="7482721at2759"/>
<evidence type="ECO:0000259" key="11">
    <source>
        <dbReference type="Pfam" id="PF08240"/>
    </source>
</evidence>
<evidence type="ECO:0000313" key="13">
    <source>
        <dbReference type="Proteomes" id="UP000605970"/>
    </source>
</evidence>
<dbReference type="PANTHER" id="PTHR43981:SF2">
    <property type="entry name" value="ENOYL-[ACYL-CARRIER-PROTEIN] REDUCTASE, MITOCHONDRIAL"/>
    <property type="match status" value="1"/>
</dbReference>
<feature type="compositionally biased region" description="Basic and acidic residues" evidence="9">
    <location>
        <begin position="354"/>
        <end position="365"/>
    </location>
</feature>
<dbReference type="Pfam" id="PF08240">
    <property type="entry name" value="ADH_N"/>
    <property type="match status" value="1"/>
</dbReference>
<comment type="similarity">
    <text evidence="2">Belongs to the zinc-containing alcohol dehydrogenase family. Quinone oxidoreductase subfamily.</text>
</comment>
<dbReference type="Gene3D" id="3.90.180.10">
    <property type="entry name" value="Medium-chain alcohol dehydrogenases, catalytic domain"/>
    <property type="match status" value="1"/>
</dbReference>
<dbReference type="Gene3D" id="3.40.50.720">
    <property type="entry name" value="NAD(P)-binding Rossmann-like Domain"/>
    <property type="match status" value="1"/>
</dbReference>
<dbReference type="EMBL" id="JABEBT010000090">
    <property type="protein sequence ID" value="KAF7632904.1"/>
    <property type="molecule type" value="Genomic_DNA"/>
</dbReference>
<evidence type="ECO:0000256" key="8">
    <source>
        <dbReference type="ARBA" id="ARBA00042123"/>
    </source>
</evidence>
<dbReference type="FunFam" id="3.40.50.720:FF:000112">
    <property type="entry name" value="Enoyl-[acyl-carrier-protein] reductase 1, mitochondrial"/>
    <property type="match status" value="1"/>
</dbReference>
<dbReference type="SUPFAM" id="SSF50129">
    <property type="entry name" value="GroES-like"/>
    <property type="match status" value="1"/>
</dbReference>
<comment type="caution">
    <text evidence="12">The sequence shown here is derived from an EMBL/GenBank/DDBJ whole genome shotgun (WGS) entry which is preliminary data.</text>
</comment>
<dbReference type="PANTHER" id="PTHR43981">
    <property type="entry name" value="ENOYL-[ACYL-CARRIER-PROTEIN] REDUCTASE, MITOCHONDRIAL"/>
    <property type="match status" value="1"/>
</dbReference>
<evidence type="ECO:0000256" key="9">
    <source>
        <dbReference type="SAM" id="MobiDB-lite"/>
    </source>
</evidence>
<dbReference type="InterPro" id="IPR051034">
    <property type="entry name" value="Mito_Enoyl-ACP_Reductase"/>
</dbReference>
<feature type="region of interest" description="Disordered" evidence="9">
    <location>
        <begin position="354"/>
        <end position="396"/>
    </location>
</feature>
<dbReference type="Proteomes" id="UP000605970">
    <property type="component" value="Unassembled WGS sequence"/>
</dbReference>
<dbReference type="InterPro" id="IPR036291">
    <property type="entry name" value="NAD(P)-bd_dom_sf"/>
</dbReference>
<evidence type="ECO:0000313" key="12">
    <source>
        <dbReference type="EMBL" id="KAF7632904.1"/>
    </source>
</evidence>
<organism evidence="12 13">
    <name type="scientific">Meloidogyne graminicola</name>
    <dbReference type="NCBI Taxonomy" id="189291"/>
    <lineage>
        <taxon>Eukaryota</taxon>
        <taxon>Metazoa</taxon>
        <taxon>Ecdysozoa</taxon>
        <taxon>Nematoda</taxon>
        <taxon>Chromadorea</taxon>
        <taxon>Rhabditida</taxon>
        <taxon>Tylenchina</taxon>
        <taxon>Tylenchomorpha</taxon>
        <taxon>Tylenchoidea</taxon>
        <taxon>Meloidogynidae</taxon>
        <taxon>Meloidogyninae</taxon>
        <taxon>Meloidogyne</taxon>
    </lineage>
</organism>
<dbReference type="CDD" id="cd08290">
    <property type="entry name" value="ETR"/>
    <property type="match status" value="1"/>
</dbReference>
<evidence type="ECO:0000256" key="2">
    <source>
        <dbReference type="ARBA" id="ARBA00010371"/>
    </source>
</evidence>
<dbReference type="AlphaFoldDB" id="A0A8S9ZHU3"/>
<feature type="domain" description="Alcohol dehydrogenase-like C-terminal" evidence="10">
    <location>
        <begin position="174"/>
        <end position="295"/>
    </location>
</feature>
<keyword evidence="3" id="KW-0521">NADP</keyword>
<evidence type="ECO:0000256" key="6">
    <source>
        <dbReference type="ARBA" id="ARBA00023128"/>
    </source>
</evidence>
<feature type="domain" description="Alcohol dehydrogenase-like N-terminal" evidence="11">
    <location>
        <begin position="47"/>
        <end position="123"/>
    </location>
</feature>
<evidence type="ECO:0000256" key="7">
    <source>
        <dbReference type="ARBA" id="ARBA00041058"/>
    </source>
</evidence>